<dbReference type="GO" id="GO:0009103">
    <property type="term" value="P:lipopolysaccharide biosynthetic process"/>
    <property type="evidence" value="ECO:0007669"/>
    <property type="project" value="TreeGrafter"/>
</dbReference>
<sequence>MKILILSDIETAGEWILTQTIVEQLKKRDKLEFFLLAYGKNKIHLQENLFEKIILINRTPLIAPFRYYRQILLEFILGVRSLNQIKKITGQTDYVVTTNEYSLFISSLLVFPFSKNIFCVQGLRHTDNQNLENFNLYLLIRKFLERFAWFISQKIVVPSDKAKNIVEKELGIFSRIKKVKIIPNIISEYFFVKHTPVDLFIFREKINLPKDSKIILYSGRIDSIKGIKNLLSSFIQLRRKIKKANLIIAYTDVKADKQLFNSLIKIVKDNRINQFVYFIKDLPRKELPLLYQNADCAVFPSYIEMDSLALREGLSSGTPVFSTDTGNAKKLLEKVDNFFILKNNSPKKILDSLIKFFTKSKVWHKNIKKKIRDLVGNELAKNNSIREYEKLLH</sequence>
<dbReference type="PANTHER" id="PTHR46401">
    <property type="entry name" value="GLYCOSYLTRANSFERASE WBBK-RELATED"/>
    <property type="match status" value="1"/>
</dbReference>
<dbReference type="CDD" id="cd03801">
    <property type="entry name" value="GT4_PimA-like"/>
    <property type="match status" value="1"/>
</dbReference>
<keyword evidence="1" id="KW-0808">Transferase</keyword>
<dbReference type="STRING" id="1802055.A3A74_02220"/>
<evidence type="ECO:0000313" key="3">
    <source>
        <dbReference type="EMBL" id="OGK41136.1"/>
    </source>
</evidence>
<organism evidence="3 4">
    <name type="scientific">Candidatus Roizmanbacteria bacterium RIFCSPLOWO2_01_FULL_35_13</name>
    <dbReference type="NCBI Taxonomy" id="1802055"/>
    <lineage>
        <taxon>Bacteria</taxon>
        <taxon>Candidatus Roizmaniibacteriota</taxon>
    </lineage>
</organism>
<dbReference type="Pfam" id="PF00534">
    <property type="entry name" value="Glycos_transf_1"/>
    <property type="match status" value="1"/>
</dbReference>
<comment type="caution">
    <text evidence="3">The sequence shown here is derived from an EMBL/GenBank/DDBJ whole genome shotgun (WGS) entry which is preliminary data.</text>
</comment>
<name>A0A1F7ICQ3_9BACT</name>
<dbReference type="Proteomes" id="UP000179270">
    <property type="component" value="Unassembled WGS sequence"/>
</dbReference>
<evidence type="ECO:0000313" key="4">
    <source>
        <dbReference type="Proteomes" id="UP000179270"/>
    </source>
</evidence>
<reference evidence="3 4" key="1">
    <citation type="journal article" date="2016" name="Nat. Commun.">
        <title>Thousands of microbial genomes shed light on interconnected biogeochemical processes in an aquifer system.</title>
        <authorList>
            <person name="Anantharaman K."/>
            <person name="Brown C.T."/>
            <person name="Hug L.A."/>
            <person name="Sharon I."/>
            <person name="Castelle C.J."/>
            <person name="Probst A.J."/>
            <person name="Thomas B.C."/>
            <person name="Singh A."/>
            <person name="Wilkins M.J."/>
            <person name="Karaoz U."/>
            <person name="Brodie E.L."/>
            <person name="Williams K.H."/>
            <person name="Hubbard S.S."/>
            <person name="Banfield J.F."/>
        </authorList>
    </citation>
    <scope>NUCLEOTIDE SEQUENCE [LARGE SCALE GENOMIC DNA]</scope>
</reference>
<dbReference type="SUPFAM" id="SSF53756">
    <property type="entry name" value="UDP-Glycosyltransferase/glycogen phosphorylase"/>
    <property type="match status" value="1"/>
</dbReference>
<dbReference type="Gene3D" id="3.40.50.2000">
    <property type="entry name" value="Glycogen Phosphorylase B"/>
    <property type="match status" value="2"/>
</dbReference>
<gene>
    <name evidence="3" type="ORF">A3A74_02220</name>
</gene>
<dbReference type="InterPro" id="IPR001296">
    <property type="entry name" value="Glyco_trans_1"/>
</dbReference>
<accession>A0A1F7ICQ3</accession>
<feature type="domain" description="Glycosyl transferase family 1" evidence="2">
    <location>
        <begin position="202"/>
        <end position="365"/>
    </location>
</feature>
<dbReference type="GO" id="GO:0016757">
    <property type="term" value="F:glycosyltransferase activity"/>
    <property type="evidence" value="ECO:0007669"/>
    <property type="project" value="InterPro"/>
</dbReference>
<evidence type="ECO:0000256" key="1">
    <source>
        <dbReference type="ARBA" id="ARBA00022679"/>
    </source>
</evidence>
<dbReference type="PANTHER" id="PTHR46401:SF2">
    <property type="entry name" value="GLYCOSYLTRANSFERASE WBBK-RELATED"/>
    <property type="match status" value="1"/>
</dbReference>
<protein>
    <recommendedName>
        <fullName evidence="2">Glycosyl transferase family 1 domain-containing protein</fullName>
    </recommendedName>
</protein>
<dbReference type="EMBL" id="MGAF01000022">
    <property type="protein sequence ID" value="OGK41136.1"/>
    <property type="molecule type" value="Genomic_DNA"/>
</dbReference>
<proteinExistence type="predicted"/>
<evidence type="ECO:0000259" key="2">
    <source>
        <dbReference type="Pfam" id="PF00534"/>
    </source>
</evidence>
<dbReference type="AlphaFoldDB" id="A0A1F7ICQ3"/>